<dbReference type="Proteomes" id="UP000054217">
    <property type="component" value="Unassembled WGS sequence"/>
</dbReference>
<dbReference type="InParanoid" id="A0A0C3IX46"/>
<accession>A0A0C3IX46</accession>
<gene>
    <name evidence="2" type="ORF">M404DRAFT_1003079</name>
</gene>
<reference evidence="3" key="2">
    <citation type="submission" date="2015-01" db="EMBL/GenBank/DDBJ databases">
        <title>Evolutionary Origins and Diversification of the Mycorrhizal Mutualists.</title>
        <authorList>
            <consortium name="DOE Joint Genome Institute"/>
            <consortium name="Mycorrhizal Genomics Consortium"/>
            <person name="Kohler A."/>
            <person name="Kuo A."/>
            <person name="Nagy L.G."/>
            <person name="Floudas D."/>
            <person name="Copeland A."/>
            <person name="Barry K.W."/>
            <person name="Cichocki N."/>
            <person name="Veneault-Fourrey C."/>
            <person name="LaButti K."/>
            <person name="Lindquist E.A."/>
            <person name="Lipzen A."/>
            <person name="Lundell T."/>
            <person name="Morin E."/>
            <person name="Murat C."/>
            <person name="Riley R."/>
            <person name="Ohm R."/>
            <person name="Sun H."/>
            <person name="Tunlid A."/>
            <person name="Henrissat B."/>
            <person name="Grigoriev I.V."/>
            <person name="Hibbett D.S."/>
            <person name="Martin F."/>
        </authorList>
    </citation>
    <scope>NUCLEOTIDE SEQUENCE [LARGE SCALE GENOMIC DNA]</scope>
    <source>
        <strain evidence="3">Marx 270</strain>
    </source>
</reference>
<dbReference type="EMBL" id="KN831988">
    <property type="protein sequence ID" value="KIO01383.1"/>
    <property type="molecule type" value="Genomic_DNA"/>
</dbReference>
<protein>
    <submittedName>
        <fullName evidence="2">Uncharacterized protein</fullName>
    </submittedName>
</protein>
<feature type="signal peptide" evidence="1">
    <location>
        <begin position="1"/>
        <end position="19"/>
    </location>
</feature>
<evidence type="ECO:0000313" key="2">
    <source>
        <dbReference type="EMBL" id="KIO01383.1"/>
    </source>
</evidence>
<feature type="chain" id="PRO_5002165972" evidence="1">
    <location>
        <begin position="20"/>
        <end position="112"/>
    </location>
</feature>
<evidence type="ECO:0000256" key="1">
    <source>
        <dbReference type="SAM" id="SignalP"/>
    </source>
</evidence>
<reference evidence="2 3" key="1">
    <citation type="submission" date="2014-04" db="EMBL/GenBank/DDBJ databases">
        <authorList>
            <consortium name="DOE Joint Genome Institute"/>
            <person name="Kuo A."/>
            <person name="Kohler A."/>
            <person name="Costa M.D."/>
            <person name="Nagy L.G."/>
            <person name="Floudas D."/>
            <person name="Copeland A."/>
            <person name="Barry K.W."/>
            <person name="Cichocki N."/>
            <person name="Veneault-Fourrey C."/>
            <person name="LaButti K."/>
            <person name="Lindquist E.A."/>
            <person name="Lipzen A."/>
            <person name="Lundell T."/>
            <person name="Morin E."/>
            <person name="Murat C."/>
            <person name="Sun H."/>
            <person name="Tunlid A."/>
            <person name="Henrissat B."/>
            <person name="Grigoriev I.V."/>
            <person name="Hibbett D.S."/>
            <person name="Martin F."/>
            <person name="Nordberg H.P."/>
            <person name="Cantor M.N."/>
            <person name="Hua S.X."/>
        </authorList>
    </citation>
    <scope>NUCLEOTIDE SEQUENCE [LARGE SCALE GENOMIC DNA]</scope>
    <source>
        <strain evidence="2 3">Marx 270</strain>
    </source>
</reference>
<proteinExistence type="predicted"/>
<name>A0A0C3IX46_PISTI</name>
<evidence type="ECO:0000313" key="3">
    <source>
        <dbReference type="Proteomes" id="UP000054217"/>
    </source>
</evidence>
<organism evidence="2 3">
    <name type="scientific">Pisolithus tinctorius Marx 270</name>
    <dbReference type="NCBI Taxonomy" id="870435"/>
    <lineage>
        <taxon>Eukaryota</taxon>
        <taxon>Fungi</taxon>
        <taxon>Dikarya</taxon>
        <taxon>Basidiomycota</taxon>
        <taxon>Agaricomycotina</taxon>
        <taxon>Agaricomycetes</taxon>
        <taxon>Agaricomycetidae</taxon>
        <taxon>Boletales</taxon>
        <taxon>Sclerodermatineae</taxon>
        <taxon>Pisolithaceae</taxon>
        <taxon>Pisolithus</taxon>
    </lineage>
</organism>
<dbReference type="AlphaFoldDB" id="A0A0C3IX46"/>
<keyword evidence="1" id="KW-0732">Signal</keyword>
<keyword evidence="3" id="KW-1185">Reference proteome</keyword>
<dbReference type="HOGENOM" id="CLU_2146910_0_0_1"/>
<sequence>MQSVWTFLAYLWLAQYSFPSQFQAQGAVETCADCPLSFGDFVYDSKCFEPGNGGYGSHTLCFYKEENQSPVGGYCTYDQNGALIGSDGISDCPSTAASDSTDCPSCSSYPTA</sequence>